<dbReference type="CDD" id="cd08977">
    <property type="entry name" value="SusD"/>
    <property type="match status" value="1"/>
</dbReference>
<keyword evidence="4" id="KW-0472">Membrane</keyword>
<evidence type="ECO:0000256" key="6">
    <source>
        <dbReference type="SAM" id="SignalP"/>
    </source>
</evidence>
<keyword evidence="5" id="KW-0998">Cell outer membrane</keyword>
<reference evidence="10" key="1">
    <citation type="submission" date="2016-10" db="EMBL/GenBank/DDBJ databases">
        <authorList>
            <person name="Varghese N."/>
            <person name="Submissions S."/>
        </authorList>
    </citation>
    <scope>NUCLEOTIDE SEQUENCE [LARGE SCALE GENOMIC DNA]</scope>
    <source>
        <strain evidence="10">DSM 19110</strain>
    </source>
</reference>
<evidence type="ECO:0000256" key="1">
    <source>
        <dbReference type="ARBA" id="ARBA00004442"/>
    </source>
</evidence>
<dbReference type="InterPro" id="IPR011990">
    <property type="entry name" value="TPR-like_helical_dom_sf"/>
</dbReference>
<dbReference type="EMBL" id="FNGY01000002">
    <property type="protein sequence ID" value="SDL92496.1"/>
    <property type="molecule type" value="Genomic_DNA"/>
</dbReference>
<dbReference type="Pfam" id="PF07980">
    <property type="entry name" value="SusD_RagB"/>
    <property type="match status" value="1"/>
</dbReference>
<organism evidence="9 10">
    <name type="scientific">Pedobacter steynii</name>
    <dbReference type="NCBI Taxonomy" id="430522"/>
    <lineage>
        <taxon>Bacteria</taxon>
        <taxon>Pseudomonadati</taxon>
        <taxon>Bacteroidota</taxon>
        <taxon>Sphingobacteriia</taxon>
        <taxon>Sphingobacteriales</taxon>
        <taxon>Sphingobacteriaceae</taxon>
        <taxon>Pedobacter</taxon>
    </lineage>
</organism>
<feature type="domain" description="RagB/SusD" evidence="7">
    <location>
        <begin position="289"/>
        <end position="576"/>
    </location>
</feature>
<dbReference type="OrthoDB" id="5694214at2"/>
<name>A0A1G9P0V9_9SPHI</name>
<dbReference type="GO" id="GO:0009279">
    <property type="term" value="C:cell outer membrane"/>
    <property type="evidence" value="ECO:0007669"/>
    <property type="project" value="UniProtKB-SubCell"/>
</dbReference>
<sequence length="584" mass="64531">MRKLKYSLYTLLCTLMIAVVFNSCKKVLDQSENLSQYPPGNVFNDLSLSNAYLANLYGTALPVGWPVNDGNSADESGGITGLDAITPSSGRSFWPYDTIRKLNIFISSIPTGTLPDATKSNLIAQAKFLRAFLYFKAVVFHGGVPIIKVAQGLTDDLKVPRNSTAECFTFIEADLNEAETALPPKYSGNDRGRIDQAIVKAFRGRVLLYKASPQFNSGNPYDNQYWAAAYKANSEAKTFLDANGYGLLENYSNIFTVKGNKECIMSIIGLNPGRVNLRGDDAVRPLSESKNATGGDQPIWSLVQAYPMLDGKKISDPTSAYTYNEQTFWLNRDPRFAQTIVYNGAPFALSGKAGRRQYTMKNIASSLDAFGFAIQGENSYRTGFFTSKGLNLALPAPPTTSDYDWNEIRYAEVLFNLAESANETGRSNESLAVLMAIRKRAGILPGADGMYGLKAGMSRTEMRNAILDEKYLEFAFEGKRYWDLRRHRLFATKLNGIHKYGMMATLVNGRTADQVNQTDISSAAAYSLLPDNFGYTVTELITSGAKAMVVPDTYYFFPIPLTFLNQNPNLKQNIAWGGTFNPEL</sequence>
<dbReference type="Gene3D" id="1.25.40.390">
    <property type="match status" value="1"/>
</dbReference>
<evidence type="ECO:0000259" key="8">
    <source>
        <dbReference type="Pfam" id="PF14322"/>
    </source>
</evidence>
<dbReference type="Pfam" id="PF14322">
    <property type="entry name" value="SusD-like_3"/>
    <property type="match status" value="1"/>
</dbReference>
<dbReference type="Proteomes" id="UP000183200">
    <property type="component" value="Unassembled WGS sequence"/>
</dbReference>
<evidence type="ECO:0000259" key="7">
    <source>
        <dbReference type="Pfam" id="PF07980"/>
    </source>
</evidence>
<evidence type="ECO:0000313" key="10">
    <source>
        <dbReference type="Proteomes" id="UP000183200"/>
    </source>
</evidence>
<feature type="domain" description="SusD-like N-terminal" evidence="8">
    <location>
        <begin position="95"/>
        <end position="202"/>
    </location>
</feature>
<dbReference type="InterPro" id="IPR033985">
    <property type="entry name" value="SusD-like_N"/>
</dbReference>
<accession>A0A1G9P0V9</accession>
<comment type="subcellular location">
    <subcellularLocation>
        <location evidence="1">Cell outer membrane</location>
    </subcellularLocation>
</comment>
<evidence type="ECO:0000256" key="5">
    <source>
        <dbReference type="ARBA" id="ARBA00023237"/>
    </source>
</evidence>
<evidence type="ECO:0000313" key="9">
    <source>
        <dbReference type="EMBL" id="SDL92496.1"/>
    </source>
</evidence>
<gene>
    <name evidence="9" type="ORF">SAMN05421820_102508</name>
</gene>
<dbReference type="InterPro" id="IPR012944">
    <property type="entry name" value="SusD_RagB_dom"/>
</dbReference>
<dbReference type="SUPFAM" id="SSF48452">
    <property type="entry name" value="TPR-like"/>
    <property type="match status" value="1"/>
</dbReference>
<feature type="chain" id="PRO_5010307093" evidence="6">
    <location>
        <begin position="23"/>
        <end position="584"/>
    </location>
</feature>
<keyword evidence="3 6" id="KW-0732">Signal</keyword>
<proteinExistence type="inferred from homology"/>
<evidence type="ECO:0000256" key="2">
    <source>
        <dbReference type="ARBA" id="ARBA00006275"/>
    </source>
</evidence>
<keyword evidence="10" id="KW-1185">Reference proteome</keyword>
<dbReference type="RefSeq" id="WP_074605369.1">
    <property type="nucleotide sequence ID" value="NZ_FNGY01000002.1"/>
</dbReference>
<protein>
    <submittedName>
        <fullName evidence="9">Starch-binding associating with outer membrane</fullName>
    </submittedName>
</protein>
<comment type="similarity">
    <text evidence="2">Belongs to the SusD family.</text>
</comment>
<dbReference type="AlphaFoldDB" id="A0A1G9P0V9"/>
<evidence type="ECO:0000256" key="3">
    <source>
        <dbReference type="ARBA" id="ARBA00022729"/>
    </source>
</evidence>
<evidence type="ECO:0000256" key="4">
    <source>
        <dbReference type="ARBA" id="ARBA00023136"/>
    </source>
</evidence>
<feature type="signal peptide" evidence="6">
    <location>
        <begin position="1"/>
        <end position="22"/>
    </location>
</feature>